<dbReference type="PANTHER" id="PTHR12653">
    <property type="entry name" value="NADH-UBIQUINONE OXIDOREDUCTASE 13 KD-B SUBUNIT"/>
    <property type="match status" value="1"/>
</dbReference>
<comment type="subunit">
    <text evidence="4">Complex I is composed of 45 different subunits.</text>
</comment>
<evidence type="ECO:0000256" key="6">
    <source>
        <dbReference type="ARBA" id="ARBA00022660"/>
    </source>
</evidence>
<dbReference type="Pfam" id="PF04716">
    <property type="entry name" value="ETC_C1_NDUFA5"/>
    <property type="match status" value="1"/>
</dbReference>
<evidence type="ECO:0000313" key="12">
    <source>
        <dbReference type="Proteomes" id="UP001367676"/>
    </source>
</evidence>
<evidence type="ECO:0000256" key="7">
    <source>
        <dbReference type="ARBA" id="ARBA00022792"/>
    </source>
</evidence>
<keyword evidence="8" id="KW-0249">Electron transport</keyword>
<dbReference type="Proteomes" id="UP001367676">
    <property type="component" value="Unassembled WGS sequence"/>
</dbReference>
<keyword evidence="10" id="KW-0472">Membrane</keyword>
<evidence type="ECO:0000256" key="4">
    <source>
        <dbReference type="ARBA" id="ARBA00011533"/>
    </source>
</evidence>
<proteinExistence type="inferred from homology"/>
<comment type="caution">
    <text evidence="11">The sequence shown here is derived from an EMBL/GenBank/DDBJ whole genome shotgun (WGS) entry which is preliminary data.</text>
</comment>
<dbReference type="PANTHER" id="PTHR12653:SF0">
    <property type="entry name" value="NADH DEHYDROGENASE [UBIQUINONE] 1 ALPHA SUBCOMPLEX SUBUNIT 5"/>
    <property type="match status" value="1"/>
</dbReference>
<comment type="function">
    <text evidence="1">Accessory subunit of the mitochondrial membrane respiratory chain NADH dehydrogenase (Complex I), that is believed not to be involved in catalysis. Complex I functions in the transfer of electrons from NADH to the respiratory chain. The immediate electron acceptor for the enzyme is believed to be ubiquinone.</text>
</comment>
<accession>A0AAN9TG11</accession>
<keyword evidence="7" id="KW-0999">Mitochondrion inner membrane</keyword>
<evidence type="ECO:0000256" key="3">
    <source>
        <dbReference type="ARBA" id="ARBA00010261"/>
    </source>
</evidence>
<evidence type="ECO:0000256" key="2">
    <source>
        <dbReference type="ARBA" id="ARBA00004443"/>
    </source>
</evidence>
<dbReference type="GO" id="GO:0005743">
    <property type="term" value="C:mitochondrial inner membrane"/>
    <property type="evidence" value="ECO:0007669"/>
    <property type="project" value="UniProtKB-SubCell"/>
</dbReference>
<evidence type="ECO:0000256" key="10">
    <source>
        <dbReference type="ARBA" id="ARBA00023136"/>
    </source>
</evidence>
<evidence type="ECO:0000256" key="8">
    <source>
        <dbReference type="ARBA" id="ARBA00022982"/>
    </source>
</evidence>
<evidence type="ECO:0000256" key="1">
    <source>
        <dbReference type="ARBA" id="ARBA00003195"/>
    </source>
</evidence>
<dbReference type="InterPro" id="IPR006806">
    <property type="entry name" value="NDUFA5"/>
</dbReference>
<evidence type="ECO:0000313" key="11">
    <source>
        <dbReference type="EMBL" id="KAK7571778.1"/>
    </source>
</evidence>
<evidence type="ECO:0000256" key="5">
    <source>
        <dbReference type="ARBA" id="ARBA00022448"/>
    </source>
</evidence>
<protein>
    <recommendedName>
        <fullName evidence="13">NADH dehydrogenase [ubiquinone] 1 alpha subcomplex subunit 5</fullName>
    </recommendedName>
</protein>
<reference evidence="11 12" key="1">
    <citation type="submission" date="2024-03" db="EMBL/GenBank/DDBJ databases">
        <title>Adaptation during the transition from Ophiocordyceps entomopathogen to insect associate is accompanied by gene loss and intensified selection.</title>
        <authorList>
            <person name="Ward C.M."/>
            <person name="Onetto C.A."/>
            <person name="Borneman A.R."/>
        </authorList>
    </citation>
    <scope>NUCLEOTIDE SEQUENCE [LARGE SCALE GENOMIC DNA]</scope>
    <source>
        <strain evidence="11">AWRI1</strain>
        <tissue evidence="11">Single Adult Female</tissue>
    </source>
</reference>
<comment type="subcellular location">
    <subcellularLocation>
        <location evidence="2">Mitochondrion inner membrane</location>
        <topology evidence="2">Peripheral membrane protein</topology>
        <orientation evidence="2">Matrix side</orientation>
    </subcellularLocation>
</comment>
<keyword evidence="12" id="KW-1185">Reference proteome</keyword>
<dbReference type="EMBL" id="JBBCAQ010000038">
    <property type="protein sequence ID" value="KAK7571778.1"/>
    <property type="molecule type" value="Genomic_DNA"/>
</dbReference>
<dbReference type="AlphaFoldDB" id="A0AAN9TG11"/>
<keyword evidence="9" id="KW-0496">Mitochondrion</keyword>
<evidence type="ECO:0000256" key="9">
    <source>
        <dbReference type="ARBA" id="ARBA00023128"/>
    </source>
</evidence>
<keyword evidence="6" id="KW-0679">Respiratory chain</keyword>
<gene>
    <name evidence="11" type="ORF">V9T40_014250</name>
</gene>
<sequence>MASVLKKTTGLTGLKVVNNPEHRLQIVYGKVLRALQKIPPHAAYRKYTEELVNTRLQIVKESKTIEEIESKINGGQVEELIRQGELEVVVARRFSLFKPWEELTAHPPKNQWTWPPTK</sequence>
<comment type="similarity">
    <text evidence="3">Belongs to the complex I NDUFA5 subunit family.</text>
</comment>
<evidence type="ECO:0008006" key="13">
    <source>
        <dbReference type="Google" id="ProtNLM"/>
    </source>
</evidence>
<organism evidence="11 12">
    <name type="scientific">Parthenolecanium corni</name>
    <dbReference type="NCBI Taxonomy" id="536013"/>
    <lineage>
        <taxon>Eukaryota</taxon>
        <taxon>Metazoa</taxon>
        <taxon>Ecdysozoa</taxon>
        <taxon>Arthropoda</taxon>
        <taxon>Hexapoda</taxon>
        <taxon>Insecta</taxon>
        <taxon>Pterygota</taxon>
        <taxon>Neoptera</taxon>
        <taxon>Paraneoptera</taxon>
        <taxon>Hemiptera</taxon>
        <taxon>Sternorrhyncha</taxon>
        <taxon>Coccoidea</taxon>
        <taxon>Coccidae</taxon>
        <taxon>Parthenolecanium</taxon>
    </lineage>
</organism>
<dbReference type="GO" id="GO:0022904">
    <property type="term" value="P:respiratory electron transport chain"/>
    <property type="evidence" value="ECO:0007669"/>
    <property type="project" value="InterPro"/>
</dbReference>
<name>A0AAN9TG11_9HEMI</name>
<keyword evidence="5" id="KW-0813">Transport</keyword>